<evidence type="ECO:0000256" key="1">
    <source>
        <dbReference type="ARBA" id="ARBA00005964"/>
    </source>
</evidence>
<dbReference type="InterPro" id="IPR014030">
    <property type="entry name" value="Ketoacyl_synth_N"/>
</dbReference>
<keyword evidence="2" id="KW-0719">Serine esterase</keyword>
<dbReference type="GO" id="GO:0006633">
    <property type="term" value="P:fatty acid biosynthetic process"/>
    <property type="evidence" value="ECO:0007669"/>
    <property type="project" value="TreeGrafter"/>
</dbReference>
<dbReference type="EC" id="3.1.1.-" evidence="6"/>
<evidence type="ECO:0000313" key="9">
    <source>
        <dbReference type="EMBL" id="KAK9884287.1"/>
    </source>
</evidence>
<evidence type="ECO:0000256" key="4">
    <source>
        <dbReference type="ARBA" id="ARBA00023157"/>
    </source>
</evidence>
<dbReference type="SUPFAM" id="SSF53474">
    <property type="entry name" value="alpha/beta-Hydrolases"/>
    <property type="match status" value="1"/>
</dbReference>
<dbReference type="SUPFAM" id="SSF53901">
    <property type="entry name" value="Thiolase-like"/>
    <property type="match status" value="1"/>
</dbReference>
<proteinExistence type="inferred from homology"/>
<dbReference type="Gene3D" id="3.40.47.10">
    <property type="match status" value="1"/>
</dbReference>
<feature type="domain" description="Beta-ketoacyl synthase-like N-terminal" evidence="7">
    <location>
        <begin position="246"/>
        <end position="361"/>
    </location>
</feature>
<feature type="domain" description="Carboxylesterase type B" evidence="8">
    <location>
        <begin position="149"/>
        <end position="198"/>
    </location>
</feature>
<comment type="caution">
    <text evidence="9">The sequence shown here is derived from an EMBL/GenBank/DDBJ whole genome shotgun (WGS) entry which is preliminary data.</text>
</comment>
<keyword evidence="5" id="KW-0325">Glycoprotein</keyword>
<evidence type="ECO:0000256" key="3">
    <source>
        <dbReference type="ARBA" id="ARBA00022801"/>
    </source>
</evidence>
<dbReference type="EMBL" id="JARQZJ010000092">
    <property type="protein sequence ID" value="KAK9884287.1"/>
    <property type="molecule type" value="Genomic_DNA"/>
</dbReference>
<dbReference type="InterPro" id="IPR050091">
    <property type="entry name" value="PKS_NRPS_Biosynth_Enz"/>
</dbReference>
<name>A0AAW1UV01_9CUCU</name>
<evidence type="ECO:0000256" key="6">
    <source>
        <dbReference type="RuleBase" id="RU361235"/>
    </source>
</evidence>
<dbReference type="AlphaFoldDB" id="A0AAW1UV01"/>
<keyword evidence="4" id="KW-1015">Disulfide bond</keyword>
<dbReference type="Pfam" id="PF00135">
    <property type="entry name" value="COesterase"/>
    <property type="match status" value="1"/>
</dbReference>
<accession>A0AAW1UV01</accession>
<gene>
    <name evidence="9" type="ORF">WA026_005239</name>
</gene>
<evidence type="ECO:0000313" key="10">
    <source>
        <dbReference type="Proteomes" id="UP001431783"/>
    </source>
</evidence>
<comment type="similarity">
    <text evidence="1 6">Belongs to the type-B carboxylesterase/lipase family.</text>
</comment>
<evidence type="ECO:0000256" key="5">
    <source>
        <dbReference type="ARBA" id="ARBA00023180"/>
    </source>
</evidence>
<dbReference type="PANTHER" id="PTHR43775">
    <property type="entry name" value="FATTY ACID SYNTHASE"/>
    <property type="match status" value="1"/>
</dbReference>
<evidence type="ECO:0000256" key="2">
    <source>
        <dbReference type="ARBA" id="ARBA00022487"/>
    </source>
</evidence>
<dbReference type="PROSITE" id="PS00122">
    <property type="entry name" value="CARBOXYLESTERASE_B_1"/>
    <property type="match status" value="1"/>
</dbReference>
<protein>
    <recommendedName>
        <fullName evidence="6">Carboxylic ester hydrolase</fullName>
        <ecNumber evidence="6">3.1.1.-</ecNumber>
    </recommendedName>
</protein>
<dbReference type="PANTHER" id="PTHR43775:SF23">
    <property type="entry name" value="FATTY ACID SYNTHASE 3"/>
    <property type="match status" value="1"/>
</dbReference>
<dbReference type="Pfam" id="PF00109">
    <property type="entry name" value="ketoacyl-synt"/>
    <property type="match status" value="1"/>
</dbReference>
<sequence length="368" mass="41271">MASLNPRRKQLGKPVLEKYEFVSDELNTCLEESLRVNMQIVLENLYDMKVKVVEDMFVDQPLIQANVNIFSRENLELSNITAEDKKLVTENDCHLIVGTNLVRRTMVLQHAFGVLNDKGFIISREDLDFDLSAVQPQCKHRSASRKKLWLITEDDNVSGNNGLRDQVLALRWIKENIQHFGGNPDSITLTGMSAGGAMRITCKGIDSNSGYNMAPNSKELLQQDEKEDYHSSFLDGHSLAHPPPGEEICISGMAGVFPNSRNIHEFRDNLMNKIDMVDGDCRRWEPTHPEIPQRTGKIYDIEKFDAGFFGIHERQAHSSDPAVRILMEKAVEAILDAGLNPAELEGTNTGVFVGCCFSESEKSGFSIT</sequence>
<dbReference type="Proteomes" id="UP001431783">
    <property type="component" value="Unassembled WGS sequence"/>
</dbReference>
<reference evidence="9 10" key="1">
    <citation type="submission" date="2023-03" db="EMBL/GenBank/DDBJ databases">
        <title>Genome insight into feeding habits of ladybird beetles.</title>
        <authorList>
            <person name="Li H.-S."/>
            <person name="Huang Y.-H."/>
            <person name="Pang H."/>
        </authorList>
    </citation>
    <scope>NUCLEOTIDE SEQUENCE [LARGE SCALE GENOMIC DNA]</scope>
    <source>
        <strain evidence="9">SYSU_2023b</strain>
        <tissue evidence="9">Whole body</tissue>
    </source>
</reference>
<evidence type="ECO:0000259" key="7">
    <source>
        <dbReference type="Pfam" id="PF00109"/>
    </source>
</evidence>
<dbReference type="Gene3D" id="3.40.50.1820">
    <property type="entry name" value="alpha/beta hydrolase"/>
    <property type="match status" value="1"/>
</dbReference>
<dbReference type="GO" id="GO:0004312">
    <property type="term" value="F:fatty acid synthase activity"/>
    <property type="evidence" value="ECO:0007669"/>
    <property type="project" value="TreeGrafter"/>
</dbReference>
<evidence type="ECO:0000259" key="8">
    <source>
        <dbReference type="Pfam" id="PF00135"/>
    </source>
</evidence>
<keyword evidence="3 6" id="KW-0378">Hydrolase</keyword>
<keyword evidence="10" id="KW-1185">Reference proteome</keyword>
<dbReference type="GO" id="GO:0052689">
    <property type="term" value="F:carboxylic ester hydrolase activity"/>
    <property type="evidence" value="ECO:0007669"/>
    <property type="project" value="UniProtKB-KW"/>
</dbReference>
<dbReference type="InterPro" id="IPR016039">
    <property type="entry name" value="Thiolase-like"/>
</dbReference>
<dbReference type="InterPro" id="IPR002018">
    <property type="entry name" value="CarbesteraseB"/>
</dbReference>
<organism evidence="9 10">
    <name type="scientific">Henosepilachna vigintioctopunctata</name>
    <dbReference type="NCBI Taxonomy" id="420089"/>
    <lineage>
        <taxon>Eukaryota</taxon>
        <taxon>Metazoa</taxon>
        <taxon>Ecdysozoa</taxon>
        <taxon>Arthropoda</taxon>
        <taxon>Hexapoda</taxon>
        <taxon>Insecta</taxon>
        <taxon>Pterygota</taxon>
        <taxon>Neoptera</taxon>
        <taxon>Endopterygota</taxon>
        <taxon>Coleoptera</taxon>
        <taxon>Polyphaga</taxon>
        <taxon>Cucujiformia</taxon>
        <taxon>Coccinelloidea</taxon>
        <taxon>Coccinellidae</taxon>
        <taxon>Epilachninae</taxon>
        <taxon>Epilachnini</taxon>
        <taxon>Henosepilachna</taxon>
    </lineage>
</organism>
<dbReference type="InterPro" id="IPR019826">
    <property type="entry name" value="Carboxylesterase_B_AS"/>
</dbReference>
<dbReference type="InterPro" id="IPR029058">
    <property type="entry name" value="AB_hydrolase_fold"/>
</dbReference>